<name>A0A0R2KNN0_9LACO</name>
<dbReference type="RefSeq" id="WP_051188961.1">
    <property type="nucleotide sequence ID" value="NZ_JQBZ01000025.1"/>
</dbReference>
<comment type="similarity">
    <text evidence="1">Belongs to the CbxX/CfxQ family.</text>
</comment>
<evidence type="ECO:0000313" key="5">
    <source>
        <dbReference type="EMBL" id="KRN88636.1"/>
    </source>
</evidence>
<feature type="domain" description="AAA+ ATPase" evidence="4">
    <location>
        <begin position="624"/>
        <end position="762"/>
    </location>
</feature>
<proteinExistence type="inferred from homology"/>
<dbReference type="STRING" id="1122146.IV53_GL000601"/>
<dbReference type="FunFam" id="3.40.50.300:FF:000216">
    <property type="entry name" value="Type VII secretion ATPase EccA"/>
    <property type="match status" value="2"/>
</dbReference>
<dbReference type="PANTHER" id="PTHR43392">
    <property type="entry name" value="AAA-TYPE ATPASE FAMILY PROTEIN / ANKYRIN REPEAT FAMILY PROTEIN"/>
    <property type="match status" value="1"/>
</dbReference>
<dbReference type="InterPro" id="IPR003959">
    <property type="entry name" value="ATPase_AAA_core"/>
</dbReference>
<accession>A0A0R2KNN0</accession>
<reference evidence="5 6" key="1">
    <citation type="journal article" date="2015" name="Genome Announc.">
        <title>Expanding the biotechnology potential of lactobacilli through comparative genomics of 213 strains and associated genera.</title>
        <authorList>
            <person name="Sun Z."/>
            <person name="Harris H.M."/>
            <person name="McCann A."/>
            <person name="Guo C."/>
            <person name="Argimon S."/>
            <person name="Zhang W."/>
            <person name="Yang X."/>
            <person name="Jeffery I.B."/>
            <person name="Cooney J.C."/>
            <person name="Kagawa T.F."/>
            <person name="Liu W."/>
            <person name="Song Y."/>
            <person name="Salvetti E."/>
            <person name="Wrobel A."/>
            <person name="Rasinkangas P."/>
            <person name="Parkhill J."/>
            <person name="Rea M.C."/>
            <person name="O'Sullivan O."/>
            <person name="Ritari J."/>
            <person name="Douillard F.P."/>
            <person name="Paul Ross R."/>
            <person name="Yang R."/>
            <person name="Briner A.E."/>
            <person name="Felis G.E."/>
            <person name="de Vos W.M."/>
            <person name="Barrangou R."/>
            <person name="Klaenhammer T.R."/>
            <person name="Caufield P.W."/>
            <person name="Cui Y."/>
            <person name="Zhang H."/>
            <person name="O'Toole P.W."/>
        </authorList>
    </citation>
    <scope>NUCLEOTIDE SEQUENCE [LARGE SCALE GENOMIC DNA]</scope>
    <source>
        <strain evidence="5 6">DSM 22408</strain>
    </source>
</reference>
<dbReference type="Gene3D" id="3.40.50.300">
    <property type="entry name" value="P-loop containing nucleotide triphosphate hydrolases"/>
    <property type="match status" value="2"/>
</dbReference>
<comment type="caution">
    <text evidence="5">The sequence shown here is derived from an EMBL/GenBank/DDBJ whole genome shotgun (WGS) entry which is preliminary data.</text>
</comment>
<dbReference type="PRINTS" id="PR00819">
    <property type="entry name" value="CBXCFQXSUPER"/>
</dbReference>
<dbReference type="InterPro" id="IPR027417">
    <property type="entry name" value="P-loop_NTPase"/>
</dbReference>
<dbReference type="InterPro" id="IPR011050">
    <property type="entry name" value="Pectin_lyase_fold/virulence"/>
</dbReference>
<dbReference type="SMART" id="SM00382">
    <property type="entry name" value="AAA"/>
    <property type="match status" value="2"/>
</dbReference>
<dbReference type="Pfam" id="PF17866">
    <property type="entry name" value="AAA_lid_6"/>
    <property type="match status" value="1"/>
</dbReference>
<protein>
    <submittedName>
        <fullName evidence="5">Stage V sporulation protein K</fullName>
    </submittedName>
</protein>
<dbReference type="InterPro" id="IPR003593">
    <property type="entry name" value="AAA+_ATPase"/>
</dbReference>
<dbReference type="PATRIC" id="fig|1122146.4.peg.617"/>
<dbReference type="Proteomes" id="UP000051500">
    <property type="component" value="Unassembled WGS sequence"/>
</dbReference>
<dbReference type="eggNOG" id="COG0464">
    <property type="taxonomic scope" value="Bacteria"/>
</dbReference>
<evidence type="ECO:0000256" key="3">
    <source>
        <dbReference type="ARBA" id="ARBA00022840"/>
    </source>
</evidence>
<dbReference type="OrthoDB" id="9806903at2"/>
<dbReference type="GO" id="GO:0005524">
    <property type="term" value="F:ATP binding"/>
    <property type="evidence" value="ECO:0007669"/>
    <property type="project" value="UniProtKB-KW"/>
</dbReference>
<keyword evidence="2" id="KW-0547">Nucleotide-binding</keyword>
<evidence type="ECO:0000256" key="2">
    <source>
        <dbReference type="ARBA" id="ARBA00022741"/>
    </source>
</evidence>
<dbReference type="PANTHER" id="PTHR43392:SF2">
    <property type="entry name" value="AAA-TYPE ATPASE FAMILY PROTEIN _ ANKYRIN REPEAT FAMILY PROTEIN"/>
    <property type="match status" value="1"/>
</dbReference>
<evidence type="ECO:0000256" key="1">
    <source>
        <dbReference type="ARBA" id="ARBA00010378"/>
    </source>
</evidence>
<dbReference type="Pfam" id="PF00004">
    <property type="entry name" value="AAA"/>
    <property type="match status" value="2"/>
</dbReference>
<dbReference type="InterPro" id="IPR041627">
    <property type="entry name" value="AAA_lid_6"/>
</dbReference>
<dbReference type="GO" id="GO:0016887">
    <property type="term" value="F:ATP hydrolysis activity"/>
    <property type="evidence" value="ECO:0007669"/>
    <property type="project" value="InterPro"/>
</dbReference>
<evidence type="ECO:0000313" key="6">
    <source>
        <dbReference type="Proteomes" id="UP000051500"/>
    </source>
</evidence>
<keyword evidence="6" id="KW-1185">Reference proteome</keyword>
<dbReference type="SUPFAM" id="SSF52540">
    <property type="entry name" value="P-loop containing nucleoside triphosphate hydrolases"/>
    <property type="match status" value="2"/>
</dbReference>
<dbReference type="InterPro" id="IPR050773">
    <property type="entry name" value="CbxX/CfxQ_RuBisCO_ESX"/>
</dbReference>
<sequence length="1123" mass="126329">MFERVINVGAGFFKVSLNEAFQRIVKENDPLDRVQIIKLDAGVHIAGNQHNPQKIIITRPTKLVGVEDDVTIRGHFYVKEDASLEIENITLTDLHADNNIIYAENNTIVELTKCQINHRQPENKYAVVSTGEKVILDHVIDTSEHGCSFENKYTGITDSVFNELQFKKQNQTIMKNNLIKGYMQIENEARVWSEGVLTFDGEIGYKYDFIVLNEGYASFEMLSYEENTNLSVLLENEGALELADIDLKNPDIQIQVNYYDSNELDIASKVAEVVTWNNLDHPQINLKSGFNDLTLDKVLKDYQAGTIINLEPGIYSQPNAIIKIEKDLEIHGLGQDATDTKIFLGFEIAPGVKFTLDNLTVFNEYERTVLYADEKTDVTLKNCTFETAQTLNEYYSDGKEGAQYYRLYFTGAESAVLDNVMIATEESQFVCFVDCPQVRIHHGIYDGIVIKAHTNVRAEATYIMKHLTLADNSNFRVGNLTLDQVTTPIEVCEHSQLIIEDLELLTMQNAKTIFNAKDGYIQVDKLTAEQLGAIDFEYDSQSTIVLSEDLKQLPTVKMINTDLENLVKSYQTADNSVVNNQEDPLQKLNNLYGLKAVKEKTRGFLNSVKFNETRKKQGLPANNITLHSVFIGNPGTGKTTVARLMGEVLADGGALENANLIEVGREDLVGKYLGETEEKTKAILEKAQGGILFIDEAYTLSEGGDNDYGQIAIDTILKYMEDHRDQIMLIFAGYPDEMNQFLQSNPGLKSRVPNVFNFEDYSLEELTKIGLMQLQKDKYQVDHELYQQFLKQQSRKEITKSNARFVRNMNEALITALASRVMANGLLDAASLTTITPEDLETVKQSQGADQGESIEDILNQLDKLIGLATVKEYIKDLVGEVQAEKRLAEVNPDLAGDRTYHMVFSGNPGTGKTTVARLLAKLFFKLGILTQTTVKEVTRPDLIGQYIGETEQKTQTILDNALGGVLFIDEAYQLASNGSSNDFGKQAIETLLTALENHRHDFVVILAGYTQEMEEFLNTNPGLRSRIPNRIEFPDYTPNEIGVITAKMLNSKKFVIADADFEEKIAQAYLKLPKQDWGNARTARNFAEKIIKEHKLWIIDHSTVDDILTIRSETIDEALKEL</sequence>
<dbReference type="InterPro" id="IPR000641">
    <property type="entry name" value="CbxX/CfxQ"/>
</dbReference>
<dbReference type="CDD" id="cd00009">
    <property type="entry name" value="AAA"/>
    <property type="match status" value="2"/>
</dbReference>
<organism evidence="5 6">
    <name type="scientific">Ligilactobacillus ceti DSM 22408</name>
    <dbReference type="NCBI Taxonomy" id="1122146"/>
    <lineage>
        <taxon>Bacteria</taxon>
        <taxon>Bacillati</taxon>
        <taxon>Bacillota</taxon>
        <taxon>Bacilli</taxon>
        <taxon>Lactobacillales</taxon>
        <taxon>Lactobacillaceae</taxon>
        <taxon>Ligilactobacillus</taxon>
    </lineage>
</organism>
<dbReference type="EMBL" id="JQBZ01000025">
    <property type="protein sequence ID" value="KRN88636.1"/>
    <property type="molecule type" value="Genomic_DNA"/>
</dbReference>
<evidence type="ECO:0000259" key="4">
    <source>
        <dbReference type="SMART" id="SM00382"/>
    </source>
</evidence>
<keyword evidence="3" id="KW-0067">ATP-binding</keyword>
<dbReference type="AlphaFoldDB" id="A0A0R2KNN0"/>
<feature type="domain" description="AAA+ ATPase" evidence="4">
    <location>
        <begin position="899"/>
        <end position="1038"/>
    </location>
</feature>
<gene>
    <name evidence="5" type="ORF">IV53_GL000601</name>
</gene>
<dbReference type="Gene3D" id="1.10.8.60">
    <property type="match status" value="1"/>
</dbReference>
<dbReference type="SUPFAM" id="SSF51126">
    <property type="entry name" value="Pectin lyase-like"/>
    <property type="match status" value="1"/>
</dbReference>